<dbReference type="InterPro" id="IPR050073">
    <property type="entry name" value="2-IPM_HCS-like"/>
</dbReference>
<dbReference type="PANTHER" id="PTHR10277:SF9">
    <property type="entry name" value="2-ISOPROPYLMALATE SYNTHASE 1, CHLOROPLASTIC-RELATED"/>
    <property type="match status" value="1"/>
</dbReference>
<dbReference type="Pfam" id="PF00682">
    <property type="entry name" value="HMGL-like"/>
    <property type="match status" value="1"/>
</dbReference>
<dbReference type="Gene3D" id="3.90.1480.10">
    <property type="entry name" value="Alpha-2,3-sialyltransferase"/>
    <property type="match status" value="1"/>
</dbReference>
<gene>
    <name evidence="3" type="ORF">US58_C0014G0035</name>
</gene>
<dbReference type="InterPro" id="IPR000891">
    <property type="entry name" value="PYR_CT"/>
</dbReference>
<dbReference type="CDD" id="cd07944">
    <property type="entry name" value="DRE_TIM_HOA_like"/>
    <property type="match status" value="1"/>
</dbReference>
<dbReference type="InterPro" id="IPR013785">
    <property type="entry name" value="Aldolase_TIM"/>
</dbReference>
<feature type="domain" description="Pyruvate carboxyltransferase" evidence="2">
    <location>
        <begin position="158"/>
        <end position="253"/>
    </location>
</feature>
<dbReference type="Proteomes" id="UP000034333">
    <property type="component" value="Unassembled WGS sequence"/>
</dbReference>
<dbReference type="GO" id="GO:0003852">
    <property type="term" value="F:2-isopropylmalate synthase activity"/>
    <property type="evidence" value="ECO:0007669"/>
    <property type="project" value="TreeGrafter"/>
</dbReference>
<dbReference type="EMBL" id="LBTN01000014">
    <property type="protein sequence ID" value="KKQ40673.1"/>
    <property type="molecule type" value="Genomic_DNA"/>
</dbReference>
<evidence type="ECO:0000313" key="4">
    <source>
        <dbReference type="Proteomes" id="UP000034333"/>
    </source>
</evidence>
<dbReference type="PATRIC" id="fig|1619036.3.peg.468"/>
<dbReference type="SUPFAM" id="SSF51569">
    <property type="entry name" value="Aldolase"/>
    <property type="match status" value="1"/>
</dbReference>
<name>A0A0G0HBV1_9BACT</name>
<sequence>MKIIDCTIRDGGLLNNWEYSDKIVKAAYFAAEKAGVDYFEIGYKNDLNKKGLGAYGYCNDEFISSLFKRSPNLKLLCMIDINKYTGYEICACNDAGNPFSGIRVASYPGDAEKAVAFVEKLYNLGYEVFLQLMASSEWTDTEYKILENWKNKEMLQAVYFADSFGAFMPADISCYIDRLKSIGFKNIGFHSHNNLQMAFANSLQAIQSGATHVDATIYGMGRGSGNLPVEIILSYLNKNGHTRYNVVPYLDIIERYFTDFMKEYKWGYSLKSLFGGIKNIHPYYVAEVFKQGFYTVDEMWTLFDNIKEKCPVVFSKDQLDSALKERFYMPTTDQAKEAVLEVARQTQIIPAEDSFSLDSLPILNKHKNKKFLIIANGPSIDKYSDKIKEFVNANEAVTIGCNYLKDILEPDYHIFVSKKRFLKYVSAVKEKSILLTPSYFGKKIVKDNYNRQSENIEMVSVNDLNIKPIDNLKQQHVYLNVAIAAILTAYQMGAEEIVAVGIDGYENEDSKEMVCFYNEDESKDDKVVASVRYDYLVAELKRVSDFLSEQGVPFSIITPTSHKKYYKNVLSI</sequence>
<dbReference type="Gene3D" id="3.20.20.70">
    <property type="entry name" value="Aldolase class I"/>
    <property type="match status" value="1"/>
</dbReference>
<dbReference type="GO" id="GO:0009098">
    <property type="term" value="P:L-leucine biosynthetic process"/>
    <property type="evidence" value="ECO:0007669"/>
    <property type="project" value="TreeGrafter"/>
</dbReference>
<reference evidence="3 4" key="1">
    <citation type="journal article" date="2015" name="Nature">
        <title>rRNA introns, odd ribosomes, and small enigmatic genomes across a large radiation of phyla.</title>
        <authorList>
            <person name="Brown C.T."/>
            <person name="Hug L.A."/>
            <person name="Thomas B.C."/>
            <person name="Sharon I."/>
            <person name="Castelle C.J."/>
            <person name="Singh A."/>
            <person name="Wilkins M.J."/>
            <person name="Williams K.H."/>
            <person name="Banfield J.F."/>
        </authorList>
    </citation>
    <scope>NUCLEOTIDE SEQUENCE [LARGE SCALE GENOMIC DNA]</scope>
</reference>
<dbReference type="STRING" id="1619036.US58_C0014G0035"/>
<keyword evidence="1" id="KW-0464">Manganese</keyword>
<accession>A0A0G0HBV1</accession>
<comment type="caution">
    <text evidence="3">The sequence shown here is derived from an EMBL/GenBank/DDBJ whole genome shotgun (WGS) entry which is preliminary data.</text>
</comment>
<dbReference type="PROSITE" id="PS50991">
    <property type="entry name" value="PYR_CT"/>
    <property type="match status" value="1"/>
</dbReference>
<dbReference type="AlphaFoldDB" id="A0A0G0HBV1"/>
<evidence type="ECO:0000313" key="3">
    <source>
        <dbReference type="EMBL" id="KKQ40673.1"/>
    </source>
</evidence>
<protein>
    <recommendedName>
        <fullName evidence="2">Pyruvate carboxyltransferase domain-containing protein</fullName>
    </recommendedName>
</protein>
<evidence type="ECO:0000256" key="1">
    <source>
        <dbReference type="ARBA" id="ARBA00023211"/>
    </source>
</evidence>
<proteinExistence type="predicted"/>
<evidence type="ECO:0000259" key="2">
    <source>
        <dbReference type="PROSITE" id="PS50991"/>
    </source>
</evidence>
<organism evidence="3 4">
    <name type="scientific">Candidatus Magasanikbacteria bacterium GW2011_GWA2_37_8</name>
    <dbReference type="NCBI Taxonomy" id="1619036"/>
    <lineage>
        <taxon>Bacteria</taxon>
        <taxon>Candidatus Magasanikiibacteriota</taxon>
    </lineage>
</organism>
<dbReference type="PANTHER" id="PTHR10277">
    <property type="entry name" value="HOMOCITRATE SYNTHASE-RELATED"/>
    <property type="match status" value="1"/>
</dbReference>